<keyword evidence="6" id="KW-1185">Reference proteome</keyword>
<dbReference type="AlphaFoldDB" id="A0A0P0A7J2"/>
<dbReference type="Pfam" id="PF04191">
    <property type="entry name" value="PEMT"/>
    <property type="match status" value="1"/>
</dbReference>
<evidence type="ECO:0000313" key="5">
    <source>
        <dbReference type="EMBL" id="ALI54369.1"/>
    </source>
</evidence>
<dbReference type="EMBL" id="CP012023">
    <property type="protein sequence ID" value="ALI54369.1"/>
    <property type="molecule type" value="Genomic_DNA"/>
</dbReference>
<organism evidence="5 6">
    <name type="scientific">Celeribacter marinus</name>
    <dbReference type="NCBI Taxonomy" id="1397108"/>
    <lineage>
        <taxon>Bacteria</taxon>
        <taxon>Pseudomonadati</taxon>
        <taxon>Pseudomonadota</taxon>
        <taxon>Alphaproteobacteria</taxon>
        <taxon>Rhodobacterales</taxon>
        <taxon>Roseobacteraceae</taxon>
        <taxon>Celeribacter</taxon>
    </lineage>
</organism>
<accession>A0A0P0A7J2</accession>
<evidence type="ECO:0000256" key="2">
    <source>
        <dbReference type="ARBA" id="ARBA00022692"/>
    </source>
</evidence>
<comment type="subcellular location">
    <subcellularLocation>
        <location evidence="1">Endomembrane system</location>
        <topology evidence="1">Multi-pass membrane protein</topology>
    </subcellularLocation>
</comment>
<evidence type="ECO:0000256" key="4">
    <source>
        <dbReference type="ARBA" id="ARBA00023136"/>
    </source>
</evidence>
<evidence type="ECO:0000256" key="3">
    <source>
        <dbReference type="ARBA" id="ARBA00022989"/>
    </source>
</evidence>
<evidence type="ECO:0000313" key="6">
    <source>
        <dbReference type="Proteomes" id="UP000064920"/>
    </source>
</evidence>
<dbReference type="Gene3D" id="1.20.120.1630">
    <property type="match status" value="1"/>
</dbReference>
<dbReference type="OrthoDB" id="9811969at2"/>
<keyword evidence="3" id="KW-1133">Transmembrane helix</keyword>
<name>A0A0P0A7J2_9RHOB</name>
<evidence type="ECO:0000256" key="1">
    <source>
        <dbReference type="ARBA" id="ARBA00004127"/>
    </source>
</evidence>
<dbReference type="Proteomes" id="UP000064920">
    <property type="component" value="Chromosome"/>
</dbReference>
<protein>
    <submittedName>
        <fullName evidence="5">CzcN domain protein</fullName>
    </submittedName>
</protein>
<dbReference type="RefSeq" id="WP_062215278.1">
    <property type="nucleotide sequence ID" value="NZ_CP012023.1"/>
</dbReference>
<dbReference type="InterPro" id="IPR007318">
    <property type="entry name" value="Phopholipid_MeTrfase"/>
</dbReference>
<keyword evidence="4" id="KW-0472">Membrane</keyword>
<proteinExistence type="predicted"/>
<reference evidence="5 6" key="1">
    <citation type="submission" date="2015-05" db="EMBL/GenBank/DDBJ databases">
        <authorList>
            <person name="Wang D.B."/>
            <person name="Wang M."/>
        </authorList>
    </citation>
    <scope>NUCLEOTIDE SEQUENCE [LARGE SCALE GENOMIC DNA]</scope>
    <source>
        <strain evidence="5 6">IMCC 12053</strain>
    </source>
</reference>
<dbReference type="PATRIC" id="fig|1397108.4.peg.434"/>
<dbReference type="GO" id="GO:0012505">
    <property type="term" value="C:endomembrane system"/>
    <property type="evidence" value="ECO:0007669"/>
    <property type="project" value="UniProtKB-SubCell"/>
</dbReference>
<gene>
    <name evidence="5" type="ORF">IMCC12053_420</name>
</gene>
<keyword evidence="2" id="KW-0812">Transmembrane</keyword>
<sequence length="177" mass="18560">MSAAASPYAFDFALGLIGALGWIAVLTHAVRHPAARLWPPRQPSILTVIWSWGLTIVIYISLVRLGSSVGNTLDLSAFVRWGIGGTLAISGSLFHSWATSTLGLKATSGWPAARCTRGPYAFCAHPQYIGQGLSFAGLTLIAGAPHALIIAALGCLALAFAARVEATHLNAHHPTHT</sequence>
<dbReference type="STRING" id="1397108.IMCC12053_420"/>
<dbReference type="KEGG" id="cmar:IMCC12053_420"/>